<comment type="caution">
    <text evidence="1">The sequence shown here is derived from an EMBL/GenBank/DDBJ whole genome shotgun (WGS) entry which is preliminary data.</text>
</comment>
<evidence type="ECO:0000313" key="1">
    <source>
        <dbReference type="EMBL" id="KAK8478824.1"/>
    </source>
</evidence>
<protein>
    <submittedName>
        <fullName evidence="1">Uncharacterized protein</fullName>
    </submittedName>
</protein>
<reference evidence="1 2" key="1">
    <citation type="journal article" date="2024" name="G3 (Bethesda)">
        <title>Genome assembly of Hibiscus sabdariffa L. provides insights into metabolisms of medicinal natural products.</title>
        <authorList>
            <person name="Kim T."/>
        </authorList>
    </citation>
    <scope>NUCLEOTIDE SEQUENCE [LARGE SCALE GENOMIC DNA]</scope>
    <source>
        <strain evidence="1">TK-2024</strain>
        <tissue evidence="1">Old leaves</tissue>
    </source>
</reference>
<sequence length="334" mass="37773">MGCFLGCFGISTKRKRRKPANRILPGPADSRFVSYEPLDSSYSTNGDIPEDSDVSKSQLSNKAKERPSAKIRKKVSFNLNVQTYEPIPDDETTTYRFLQSVEEEENEKKGGEAGKGSLPFFSDGVSSSLQTNVYPCNHRYQNCRDSYDEEDEMVYEESDLEDDDGYFDDDDDDCDNDIIDDRFESLNMDSTNGDDLIQLDEDKSKNQMSLCGSTDGNAKIRGQYLCSVLNPVENTTQWKEIKARAAVNPKQTRKENVAVEEEPGIPFDSYPRSNCSPNYNQSKPLLQDMAVDASLSNWLIPRNIDTQQSKKSTTDGPFSRRSREDRVILDITNL</sequence>
<dbReference type="PANTHER" id="PTHR33318:SF16">
    <property type="entry name" value="FK506-BINDING NUCLEAR-LIKE PROTEIN"/>
    <property type="match status" value="1"/>
</dbReference>
<gene>
    <name evidence="1" type="ORF">V6N12_047585</name>
</gene>
<keyword evidence="2" id="KW-1185">Reference proteome</keyword>
<dbReference type="InterPro" id="IPR039300">
    <property type="entry name" value="JASON"/>
</dbReference>
<dbReference type="EMBL" id="JBBPBM010002409">
    <property type="protein sequence ID" value="KAK8478824.1"/>
    <property type="molecule type" value="Genomic_DNA"/>
</dbReference>
<organism evidence="1 2">
    <name type="scientific">Hibiscus sabdariffa</name>
    <name type="common">roselle</name>
    <dbReference type="NCBI Taxonomy" id="183260"/>
    <lineage>
        <taxon>Eukaryota</taxon>
        <taxon>Viridiplantae</taxon>
        <taxon>Streptophyta</taxon>
        <taxon>Embryophyta</taxon>
        <taxon>Tracheophyta</taxon>
        <taxon>Spermatophyta</taxon>
        <taxon>Magnoliopsida</taxon>
        <taxon>eudicotyledons</taxon>
        <taxon>Gunneridae</taxon>
        <taxon>Pentapetalae</taxon>
        <taxon>rosids</taxon>
        <taxon>malvids</taxon>
        <taxon>Malvales</taxon>
        <taxon>Malvaceae</taxon>
        <taxon>Malvoideae</taxon>
        <taxon>Hibiscus</taxon>
    </lineage>
</organism>
<evidence type="ECO:0000313" key="2">
    <source>
        <dbReference type="Proteomes" id="UP001472677"/>
    </source>
</evidence>
<dbReference type="Proteomes" id="UP001472677">
    <property type="component" value="Unassembled WGS sequence"/>
</dbReference>
<proteinExistence type="predicted"/>
<accession>A0ABR1ZEI4</accession>
<dbReference type="PANTHER" id="PTHR33318">
    <property type="entry name" value="ASPARTYL/GLUTAMYL-TRNA(ASN/GLN) AMIDOTRANSFERASE SUBUNIT"/>
    <property type="match status" value="1"/>
</dbReference>
<name>A0ABR1ZEI4_9ROSI</name>